<dbReference type="RefSeq" id="WP_210661601.1">
    <property type="nucleotide sequence ID" value="NZ_JAGKSP010000010.1"/>
</dbReference>
<evidence type="ECO:0000313" key="3">
    <source>
        <dbReference type="EMBL" id="MBP3965288.1"/>
    </source>
</evidence>
<accession>A0ABS5CHI8</accession>
<evidence type="ECO:0000259" key="2">
    <source>
        <dbReference type="PROSITE" id="PS50887"/>
    </source>
</evidence>
<dbReference type="SUPFAM" id="SSF55073">
    <property type="entry name" value="Nucleotide cyclase"/>
    <property type="match status" value="1"/>
</dbReference>
<reference evidence="3 4" key="1">
    <citation type="submission" date="2021-04" db="EMBL/GenBank/DDBJ databases">
        <title>Paenibacillus sp. DLE-14 whole genome sequence.</title>
        <authorList>
            <person name="Ham Y.J."/>
        </authorList>
    </citation>
    <scope>NUCLEOTIDE SEQUENCE [LARGE SCALE GENOMIC DNA]</scope>
    <source>
        <strain evidence="3 4">DLE-14</strain>
    </source>
</reference>
<comment type="caution">
    <text evidence="3">The sequence shown here is derived from an EMBL/GenBank/DDBJ whole genome shotgun (WGS) entry which is preliminary data.</text>
</comment>
<organism evidence="3 4">
    <name type="scientific">Paenibacillus lignilyticus</name>
    <dbReference type="NCBI Taxonomy" id="1172615"/>
    <lineage>
        <taxon>Bacteria</taxon>
        <taxon>Bacillati</taxon>
        <taxon>Bacillota</taxon>
        <taxon>Bacilli</taxon>
        <taxon>Bacillales</taxon>
        <taxon>Paenibacillaceae</taxon>
        <taxon>Paenibacillus</taxon>
    </lineage>
</organism>
<protein>
    <submittedName>
        <fullName evidence="3">GGDEF domain-containing protein</fullName>
    </submittedName>
</protein>
<feature type="transmembrane region" description="Helical" evidence="1">
    <location>
        <begin position="32"/>
        <end position="50"/>
    </location>
</feature>
<dbReference type="PANTHER" id="PTHR45138:SF9">
    <property type="entry name" value="DIGUANYLATE CYCLASE DGCM-RELATED"/>
    <property type="match status" value="1"/>
</dbReference>
<keyword evidence="1" id="KW-0812">Transmembrane</keyword>
<dbReference type="EMBL" id="JAGKSP010000010">
    <property type="protein sequence ID" value="MBP3965288.1"/>
    <property type="molecule type" value="Genomic_DNA"/>
</dbReference>
<dbReference type="Proteomes" id="UP000673394">
    <property type="component" value="Unassembled WGS sequence"/>
</dbReference>
<dbReference type="Pfam" id="PF00990">
    <property type="entry name" value="GGDEF"/>
    <property type="match status" value="1"/>
</dbReference>
<name>A0ABS5CHI8_9BACL</name>
<proteinExistence type="predicted"/>
<feature type="domain" description="GGDEF" evidence="2">
    <location>
        <begin position="90"/>
        <end position="219"/>
    </location>
</feature>
<dbReference type="InterPro" id="IPR000160">
    <property type="entry name" value="GGDEF_dom"/>
</dbReference>
<keyword evidence="1" id="KW-0472">Membrane</keyword>
<keyword evidence="4" id="KW-1185">Reference proteome</keyword>
<gene>
    <name evidence="3" type="ORF">I8J30_21495</name>
</gene>
<sequence length="219" mass="25118">MKYAGRIAITTVVVAMVVMARIYGSVYYNYPLFQLPYLGLPAVVICWWLGSQYDKVRFYAEKDVLTELYNRRFVLQQFPRLLARMDKRNESLRVYLIDVDNFKRINDTYGHDMGDQVLQAIATILSSHTTNKEIIARWAGDEFLIISPSSDEDTRGGEALMVQITDTLKILSKAYHMDVSVSIGTSVYPNDAQDLDDLLNAADRQMYDMKSRQRNATFA</sequence>
<dbReference type="InterPro" id="IPR029787">
    <property type="entry name" value="Nucleotide_cyclase"/>
</dbReference>
<dbReference type="InterPro" id="IPR043128">
    <property type="entry name" value="Rev_trsase/Diguanyl_cyclase"/>
</dbReference>
<dbReference type="InterPro" id="IPR050469">
    <property type="entry name" value="Diguanylate_Cyclase"/>
</dbReference>
<dbReference type="PANTHER" id="PTHR45138">
    <property type="entry name" value="REGULATORY COMPONENTS OF SENSORY TRANSDUCTION SYSTEM"/>
    <property type="match status" value="1"/>
</dbReference>
<dbReference type="PROSITE" id="PS50887">
    <property type="entry name" value="GGDEF"/>
    <property type="match status" value="1"/>
</dbReference>
<feature type="transmembrane region" description="Helical" evidence="1">
    <location>
        <begin position="7"/>
        <end position="26"/>
    </location>
</feature>
<dbReference type="SMART" id="SM00267">
    <property type="entry name" value="GGDEF"/>
    <property type="match status" value="1"/>
</dbReference>
<evidence type="ECO:0000313" key="4">
    <source>
        <dbReference type="Proteomes" id="UP000673394"/>
    </source>
</evidence>
<dbReference type="Gene3D" id="3.30.70.270">
    <property type="match status" value="1"/>
</dbReference>
<dbReference type="NCBIfam" id="TIGR00254">
    <property type="entry name" value="GGDEF"/>
    <property type="match status" value="1"/>
</dbReference>
<keyword evidence="1" id="KW-1133">Transmembrane helix</keyword>
<dbReference type="CDD" id="cd01949">
    <property type="entry name" value="GGDEF"/>
    <property type="match status" value="1"/>
</dbReference>
<evidence type="ECO:0000256" key="1">
    <source>
        <dbReference type="SAM" id="Phobius"/>
    </source>
</evidence>